<protein>
    <submittedName>
        <fullName evidence="1">Uncharacterized protein</fullName>
    </submittedName>
</protein>
<accession>A0A4U8UXE6</accession>
<name>A0A4U8UXE6_STECR</name>
<reference evidence="1 2" key="2">
    <citation type="journal article" date="2019" name="G3 (Bethesda)">
        <title>Hybrid Assembly of the Genome of the Entomopathogenic Nematode Steinernema carpocapsae Identifies the X-Chromosome.</title>
        <authorList>
            <person name="Serra L."/>
            <person name="Macchietto M."/>
            <person name="Macias-Munoz A."/>
            <person name="McGill C.J."/>
            <person name="Rodriguez I.M."/>
            <person name="Rodriguez B."/>
            <person name="Murad R."/>
            <person name="Mortazavi A."/>
        </authorList>
    </citation>
    <scope>NUCLEOTIDE SEQUENCE [LARGE SCALE GENOMIC DNA]</scope>
    <source>
        <strain evidence="1 2">ALL</strain>
    </source>
</reference>
<dbReference type="EMBL" id="AZBU02000001">
    <property type="protein sequence ID" value="TMS38180.1"/>
    <property type="molecule type" value="Genomic_DNA"/>
</dbReference>
<comment type="caution">
    <text evidence="1">The sequence shown here is derived from an EMBL/GenBank/DDBJ whole genome shotgun (WGS) entry which is preliminary data.</text>
</comment>
<dbReference type="Proteomes" id="UP000298663">
    <property type="component" value="Unassembled WGS sequence"/>
</dbReference>
<gene>
    <name evidence="1" type="ORF">L596_004957</name>
</gene>
<sequence>MSRNTCIEWLFAKDRLFIYFGTFTKKRSCGCVRFRSWRKDSDGGGHSPFARQQQSKTSMKCVTRAMIDEDSLVGT</sequence>
<organism evidence="1 2">
    <name type="scientific">Steinernema carpocapsae</name>
    <name type="common">Entomopathogenic nematode</name>
    <dbReference type="NCBI Taxonomy" id="34508"/>
    <lineage>
        <taxon>Eukaryota</taxon>
        <taxon>Metazoa</taxon>
        <taxon>Ecdysozoa</taxon>
        <taxon>Nematoda</taxon>
        <taxon>Chromadorea</taxon>
        <taxon>Rhabditida</taxon>
        <taxon>Tylenchina</taxon>
        <taxon>Panagrolaimomorpha</taxon>
        <taxon>Strongyloidoidea</taxon>
        <taxon>Steinernematidae</taxon>
        <taxon>Steinernema</taxon>
    </lineage>
</organism>
<dbReference type="AlphaFoldDB" id="A0A4U8UXE6"/>
<evidence type="ECO:0000313" key="1">
    <source>
        <dbReference type="EMBL" id="TMS38180.1"/>
    </source>
</evidence>
<evidence type="ECO:0000313" key="2">
    <source>
        <dbReference type="Proteomes" id="UP000298663"/>
    </source>
</evidence>
<reference evidence="1 2" key="1">
    <citation type="journal article" date="2015" name="Genome Biol.">
        <title>Comparative genomics of Steinernema reveals deeply conserved gene regulatory networks.</title>
        <authorList>
            <person name="Dillman A.R."/>
            <person name="Macchietto M."/>
            <person name="Porter C.F."/>
            <person name="Rogers A."/>
            <person name="Williams B."/>
            <person name="Antoshechkin I."/>
            <person name="Lee M.M."/>
            <person name="Goodwin Z."/>
            <person name="Lu X."/>
            <person name="Lewis E.E."/>
            <person name="Goodrich-Blair H."/>
            <person name="Stock S.P."/>
            <person name="Adams B.J."/>
            <person name="Sternberg P.W."/>
            <person name="Mortazavi A."/>
        </authorList>
    </citation>
    <scope>NUCLEOTIDE SEQUENCE [LARGE SCALE GENOMIC DNA]</scope>
    <source>
        <strain evidence="1 2">ALL</strain>
    </source>
</reference>
<keyword evidence="2" id="KW-1185">Reference proteome</keyword>
<proteinExistence type="predicted"/>